<reference evidence="2" key="1">
    <citation type="journal article" date="2019" name="Int. J. Syst. Evol. Microbiol.">
        <title>The Global Catalogue of Microorganisms (GCM) 10K type strain sequencing project: providing services to taxonomists for standard genome sequencing and annotation.</title>
        <authorList>
            <consortium name="The Broad Institute Genomics Platform"/>
            <consortium name="The Broad Institute Genome Sequencing Center for Infectious Disease"/>
            <person name="Wu L."/>
            <person name="Ma J."/>
        </authorList>
    </citation>
    <scope>NUCLEOTIDE SEQUENCE [LARGE SCALE GENOMIC DNA]</scope>
    <source>
        <strain evidence="2">CGMCC 4.7132</strain>
    </source>
</reference>
<dbReference type="Proteomes" id="UP001596004">
    <property type="component" value="Unassembled WGS sequence"/>
</dbReference>
<organism evidence="1 2">
    <name type="scientific">Sphaerisporangium dianthi</name>
    <dbReference type="NCBI Taxonomy" id="1436120"/>
    <lineage>
        <taxon>Bacteria</taxon>
        <taxon>Bacillati</taxon>
        <taxon>Actinomycetota</taxon>
        <taxon>Actinomycetes</taxon>
        <taxon>Streptosporangiales</taxon>
        <taxon>Streptosporangiaceae</taxon>
        <taxon>Sphaerisporangium</taxon>
    </lineage>
</organism>
<protein>
    <submittedName>
        <fullName evidence="1">SAM-dependent methyltransferase</fullName>
        <ecNumber evidence="1">2.1.1.-</ecNumber>
    </submittedName>
</protein>
<proteinExistence type="predicted"/>
<dbReference type="EC" id="2.1.1.-" evidence="1"/>
<keyword evidence="2" id="KW-1185">Reference proteome</keyword>
<dbReference type="RefSeq" id="WP_380848167.1">
    <property type="nucleotide sequence ID" value="NZ_JBHSFP010000032.1"/>
</dbReference>
<gene>
    <name evidence="1" type="ORF">ACFO60_32425</name>
</gene>
<dbReference type="InterPro" id="IPR006764">
    <property type="entry name" value="SAM_dep_MeTrfase_SAV2177_type"/>
</dbReference>
<keyword evidence="1" id="KW-0808">Transferase</keyword>
<dbReference type="SUPFAM" id="SSF53335">
    <property type="entry name" value="S-adenosyl-L-methionine-dependent methyltransferases"/>
    <property type="match status" value="1"/>
</dbReference>
<accession>A0ABV9CRN0</accession>
<keyword evidence="1" id="KW-0489">Methyltransferase</keyword>
<dbReference type="EMBL" id="JBHSFP010000032">
    <property type="protein sequence ID" value="MFC4535495.1"/>
    <property type="molecule type" value="Genomic_DNA"/>
</dbReference>
<dbReference type="Gene3D" id="3.40.50.150">
    <property type="entry name" value="Vaccinia Virus protein VP39"/>
    <property type="match status" value="1"/>
</dbReference>
<evidence type="ECO:0000313" key="2">
    <source>
        <dbReference type="Proteomes" id="UP001596004"/>
    </source>
</evidence>
<sequence length="267" mass="28867">MSDLRPAPQVLDPNVPSAARIYDYALGGKDNYAADRAAADKVFAIAPEMRAMARQNRAFLGRAVRYLAGEAGIRQFLDLGSGLPTQQNVHQVAKEIAPESRVVYVDHDPIVVAHGEALVATSPDVAFVPGDLRRIDDVLDHPGLRRLIDFDRPVAVLMVAVLHFIPDGEGPYEVVARLRDLMAPGSHLAVSSVTPDPHPEETAALIKVSTSAGAPFVARSHGEVTRFFEGLDLVEPGLVSAPEWRPQIARAVDLDKMWVLAGVGRKP</sequence>
<dbReference type="GO" id="GO:0008168">
    <property type="term" value="F:methyltransferase activity"/>
    <property type="evidence" value="ECO:0007669"/>
    <property type="project" value="UniProtKB-KW"/>
</dbReference>
<dbReference type="Pfam" id="PF04672">
    <property type="entry name" value="Methyltransf_19"/>
    <property type="match status" value="1"/>
</dbReference>
<evidence type="ECO:0000313" key="1">
    <source>
        <dbReference type="EMBL" id="MFC4535495.1"/>
    </source>
</evidence>
<dbReference type="InterPro" id="IPR029063">
    <property type="entry name" value="SAM-dependent_MTases_sf"/>
</dbReference>
<name>A0ABV9CRN0_9ACTN</name>
<dbReference type="PIRSF" id="PIRSF017393">
    <property type="entry name" value="MTase_SAV2177"/>
    <property type="match status" value="1"/>
</dbReference>
<comment type="caution">
    <text evidence="1">The sequence shown here is derived from an EMBL/GenBank/DDBJ whole genome shotgun (WGS) entry which is preliminary data.</text>
</comment>
<dbReference type="GO" id="GO:0032259">
    <property type="term" value="P:methylation"/>
    <property type="evidence" value="ECO:0007669"/>
    <property type="project" value="UniProtKB-KW"/>
</dbReference>